<dbReference type="InterPro" id="IPR011766">
    <property type="entry name" value="TPP_enzyme_TPP-bd"/>
</dbReference>
<feature type="domain" description="Thiamine pyrophosphate enzyme N-terminal TPP-binding" evidence="6">
    <location>
        <begin position="4"/>
        <end position="137"/>
    </location>
</feature>
<evidence type="ECO:0000256" key="4">
    <source>
        <dbReference type="ARBA" id="ARBA00023128"/>
    </source>
</evidence>
<gene>
    <name evidence="7" type="ORF">VKT23_018124</name>
</gene>
<evidence type="ECO:0000259" key="6">
    <source>
        <dbReference type="Pfam" id="PF02776"/>
    </source>
</evidence>
<dbReference type="PANTHER" id="PTHR18968:SF164">
    <property type="entry name" value="PYRUVATE DECARBOXYLASE"/>
    <property type="match status" value="1"/>
</dbReference>
<dbReference type="InterPro" id="IPR029035">
    <property type="entry name" value="DHS-like_NAD/FAD-binding_dom"/>
</dbReference>
<reference evidence="7 8" key="1">
    <citation type="submission" date="2024-01" db="EMBL/GenBank/DDBJ databases">
        <title>A draft genome for the cacao thread blight pathogen Marasmiellus scandens.</title>
        <authorList>
            <person name="Baruah I.K."/>
            <person name="Leung J."/>
            <person name="Bukari Y."/>
            <person name="Amoako-Attah I."/>
            <person name="Meinhardt L.W."/>
            <person name="Bailey B.A."/>
            <person name="Cohen S.P."/>
        </authorList>
    </citation>
    <scope>NUCLEOTIDE SEQUENCE [LARGE SCALE GENOMIC DNA]</scope>
    <source>
        <strain evidence="7 8">GH-19</strain>
    </source>
</reference>
<dbReference type="Gene3D" id="3.40.50.1220">
    <property type="entry name" value="TPP-binding domain"/>
    <property type="match status" value="1"/>
</dbReference>
<dbReference type="InterPro" id="IPR045229">
    <property type="entry name" value="TPP_enz"/>
</dbReference>
<keyword evidence="4" id="KW-0496">Mitochondrion</keyword>
<dbReference type="Gene3D" id="3.40.50.970">
    <property type="match status" value="2"/>
</dbReference>
<dbReference type="EMBL" id="JBANRG010000080">
    <property type="protein sequence ID" value="KAK7438193.1"/>
    <property type="molecule type" value="Genomic_DNA"/>
</dbReference>
<comment type="similarity">
    <text evidence="2">Belongs to the TPP enzyme family.</text>
</comment>
<dbReference type="PANTHER" id="PTHR18968">
    <property type="entry name" value="THIAMINE PYROPHOSPHATE ENZYMES"/>
    <property type="match status" value="1"/>
</dbReference>
<keyword evidence="3" id="KW-0786">Thiamine pyrophosphate</keyword>
<keyword evidence="8" id="KW-1185">Reference proteome</keyword>
<feature type="domain" description="Thiamine pyrophosphate enzyme TPP-binding" evidence="5">
    <location>
        <begin position="457"/>
        <end position="646"/>
    </location>
</feature>
<dbReference type="InterPro" id="IPR012001">
    <property type="entry name" value="Thiamin_PyroP_enz_TPP-bd_dom"/>
</dbReference>
<protein>
    <submittedName>
        <fullName evidence="7">Uncharacterized protein</fullName>
    </submittedName>
</protein>
<proteinExistence type="inferred from homology"/>
<dbReference type="Proteomes" id="UP001498398">
    <property type="component" value="Unassembled WGS sequence"/>
</dbReference>
<accession>A0ABR1ISD2</accession>
<evidence type="ECO:0000256" key="2">
    <source>
        <dbReference type="ARBA" id="ARBA00007812"/>
    </source>
</evidence>
<dbReference type="SUPFAM" id="SSF52518">
    <property type="entry name" value="Thiamin diphosphate-binding fold (THDP-binding)"/>
    <property type="match status" value="2"/>
</dbReference>
<evidence type="ECO:0000313" key="7">
    <source>
        <dbReference type="EMBL" id="KAK7438193.1"/>
    </source>
</evidence>
<dbReference type="CDD" id="cd07035">
    <property type="entry name" value="TPP_PYR_POX_like"/>
    <property type="match status" value="1"/>
</dbReference>
<name>A0ABR1ISD2_9AGAR</name>
<dbReference type="Pfam" id="PF02775">
    <property type="entry name" value="TPP_enzyme_C"/>
    <property type="match status" value="1"/>
</dbReference>
<organism evidence="7 8">
    <name type="scientific">Marasmiellus scandens</name>
    <dbReference type="NCBI Taxonomy" id="2682957"/>
    <lineage>
        <taxon>Eukaryota</taxon>
        <taxon>Fungi</taxon>
        <taxon>Dikarya</taxon>
        <taxon>Basidiomycota</taxon>
        <taxon>Agaricomycotina</taxon>
        <taxon>Agaricomycetes</taxon>
        <taxon>Agaricomycetidae</taxon>
        <taxon>Agaricales</taxon>
        <taxon>Marasmiineae</taxon>
        <taxon>Omphalotaceae</taxon>
        <taxon>Marasmiellus</taxon>
    </lineage>
</organism>
<evidence type="ECO:0000313" key="8">
    <source>
        <dbReference type="Proteomes" id="UP001498398"/>
    </source>
</evidence>
<sequence>MVYTTSSVFLKSLAAAGITHAFVNWGSDHPALLEDLQRQRVELEYEGNTSPYIITCPNEMVALSAAQGYAQITGRPAAVIIHVDVGTQALAGAIHNVDRGRVPVLIYAGASPFSSSKDLKGSRNEWIMWLQDIPDQSSIVRQYMRHTAQINSGRNVTQVVNRALQIAMSDPKGPVYVWGRREVMEEELPDSFYTSLPIHPKLPVLVSPSGLSPTDAASLTNALLTSANPLIVTSHLGRNQDAVAALVTLSTLLALPVYCTCPSVVNVPFSHPYLYGITYLTPGPATESYIADFDKADVILLLDCDIPWMPSKFAPRNDTRVFIMDSGDPFKTTVEMGMWDFSLHPGVEMVCRADPEVVLGQLIEGVESKLGEMVPGIRDEILEGVKKRAASASLRHNQWIERLEGIETAEASTGGHISVPQAVHAVRDVLTGYTIPTLTGTAPLKTLVLNEGISNYPLVWDHIRPESSGSFFTSGGSSLGWSLGAAVGAILGSSTGVGGDTSSSQYDLTVSIVGDGSYLFGVPASAFWMARRYETPFLTVVLNNGGWKSPKLSMLGVHPTGHGSRSSSGEQLSVGFRFDADSDSSAIRECPDYSQVAVAATGGWAWGKRVGVHKDTDLRDALVELRSTLKEAVRVVVEEKRCAVVDVVLDAL</sequence>
<evidence type="ECO:0000256" key="3">
    <source>
        <dbReference type="ARBA" id="ARBA00023052"/>
    </source>
</evidence>
<comment type="subcellular location">
    <subcellularLocation>
        <location evidence="1">Mitochondrion</location>
    </subcellularLocation>
</comment>
<evidence type="ECO:0000259" key="5">
    <source>
        <dbReference type="Pfam" id="PF02775"/>
    </source>
</evidence>
<dbReference type="InterPro" id="IPR029061">
    <property type="entry name" value="THDP-binding"/>
</dbReference>
<dbReference type="SUPFAM" id="SSF52467">
    <property type="entry name" value="DHS-like NAD/FAD-binding domain"/>
    <property type="match status" value="1"/>
</dbReference>
<comment type="caution">
    <text evidence="7">The sequence shown here is derived from an EMBL/GenBank/DDBJ whole genome shotgun (WGS) entry which is preliminary data.</text>
</comment>
<dbReference type="Pfam" id="PF02776">
    <property type="entry name" value="TPP_enzyme_N"/>
    <property type="match status" value="1"/>
</dbReference>
<evidence type="ECO:0000256" key="1">
    <source>
        <dbReference type="ARBA" id="ARBA00004173"/>
    </source>
</evidence>